<keyword evidence="4 8" id="KW-0067">ATP-binding</keyword>
<dbReference type="InterPro" id="IPR004154">
    <property type="entry name" value="Anticodon-bd"/>
</dbReference>
<dbReference type="InterPro" id="IPR004516">
    <property type="entry name" value="HisRS/HisZ"/>
</dbReference>
<name>A0A2H0YLP0_9BACT</name>
<gene>
    <name evidence="8" type="primary">hisS</name>
    <name evidence="11" type="ORF">COT33_02020</name>
</gene>
<comment type="catalytic activity">
    <reaction evidence="7 8">
        <text>tRNA(His) + L-histidine + ATP = L-histidyl-tRNA(His) + AMP + diphosphate + H(+)</text>
        <dbReference type="Rhea" id="RHEA:17313"/>
        <dbReference type="Rhea" id="RHEA-COMP:9665"/>
        <dbReference type="Rhea" id="RHEA-COMP:9689"/>
        <dbReference type="ChEBI" id="CHEBI:15378"/>
        <dbReference type="ChEBI" id="CHEBI:30616"/>
        <dbReference type="ChEBI" id="CHEBI:33019"/>
        <dbReference type="ChEBI" id="CHEBI:57595"/>
        <dbReference type="ChEBI" id="CHEBI:78442"/>
        <dbReference type="ChEBI" id="CHEBI:78527"/>
        <dbReference type="ChEBI" id="CHEBI:456215"/>
        <dbReference type="EC" id="6.1.1.21"/>
    </reaction>
</comment>
<dbReference type="GO" id="GO:0005737">
    <property type="term" value="C:cytoplasm"/>
    <property type="evidence" value="ECO:0007669"/>
    <property type="project" value="UniProtKB-SubCell"/>
</dbReference>
<evidence type="ECO:0000256" key="9">
    <source>
        <dbReference type="PIRSR" id="PIRSR001549-1"/>
    </source>
</evidence>
<feature type="binding site" evidence="9">
    <location>
        <position position="129"/>
    </location>
    <ligand>
        <name>L-histidine</name>
        <dbReference type="ChEBI" id="CHEBI:57595"/>
    </ligand>
</feature>
<dbReference type="NCBIfam" id="TIGR00442">
    <property type="entry name" value="hisS"/>
    <property type="match status" value="1"/>
</dbReference>
<dbReference type="Pfam" id="PF03129">
    <property type="entry name" value="HGTP_anticodon"/>
    <property type="match status" value="1"/>
</dbReference>
<keyword evidence="8" id="KW-0963">Cytoplasm</keyword>
<dbReference type="EMBL" id="PEYD01000039">
    <property type="protein sequence ID" value="PIS39417.1"/>
    <property type="molecule type" value="Genomic_DNA"/>
</dbReference>
<dbReference type="AlphaFoldDB" id="A0A2H0YLP0"/>
<sequence>MKKPKLQSPTGMHDILPEDWKYFQKIYNVCEDLANFYEFAKIETPILEDAELFSRGIGLATDIVEKQMFSFKTRGGDYLALRPEGTAPVVRAYIEHGMQNLSQPVKLWYFGPYFRAEKPQLGRYRQFWQFGFEVLGEAEPVIDVQIVQIFYNILKELKFKNLTIAVNSIGCSQCRPCFRRLLLSYFRPRESSLCSDCRRRLRENPLRILDCKEEKCQTLVSQAPQMLDHLCEECHKHFKDVLEFFEELSLPYSLNPYLVRGLDYYTKTVFEIFPSLANQEPSQGKENNIEELAKVGALVGGGRYDNLVKLLGGKPTPACGASAGIERIALLLKEKGLKIPAAQKPKVFLAQLGDLAKRKTLKLVEEFREIGIPVSESLGRDSLKTQLNRADKIGVKWTLILGQKEALEGTIIIKNMESGAQEIVKLEKVVGEVKKRLKK</sequence>
<keyword evidence="3 8" id="KW-0547">Nucleotide-binding</keyword>
<evidence type="ECO:0000313" key="11">
    <source>
        <dbReference type="EMBL" id="PIS39417.1"/>
    </source>
</evidence>
<keyword evidence="2 8" id="KW-0436">Ligase</keyword>
<reference evidence="12" key="1">
    <citation type="submission" date="2017-09" db="EMBL/GenBank/DDBJ databases">
        <title>Depth-based differentiation of microbial function through sediment-hosted aquifers and enrichment of novel symbionts in the deep terrestrial subsurface.</title>
        <authorList>
            <person name="Probst A.J."/>
            <person name="Ladd B."/>
            <person name="Jarett J.K."/>
            <person name="Geller-Mcgrath D.E."/>
            <person name="Sieber C.M.K."/>
            <person name="Emerson J.B."/>
            <person name="Anantharaman K."/>
            <person name="Thomas B.C."/>
            <person name="Malmstrom R."/>
            <person name="Stieglmeier M."/>
            <person name="Klingl A."/>
            <person name="Woyke T."/>
            <person name="Ryan C.M."/>
            <person name="Banfield J.F."/>
        </authorList>
    </citation>
    <scope>NUCLEOTIDE SEQUENCE [LARGE SCALE GENOMIC DNA]</scope>
</reference>
<dbReference type="CDD" id="cd00859">
    <property type="entry name" value="HisRS_anticodon"/>
    <property type="match status" value="1"/>
</dbReference>
<dbReference type="PANTHER" id="PTHR43707:SF1">
    <property type="entry name" value="HISTIDINE--TRNA LIGASE, MITOCHONDRIAL-RELATED"/>
    <property type="match status" value="1"/>
</dbReference>
<dbReference type="InterPro" id="IPR006195">
    <property type="entry name" value="aa-tRNA-synth_II"/>
</dbReference>
<comment type="subunit">
    <text evidence="8">Homodimer.</text>
</comment>
<evidence type="ECO:0000256" key="3">
    <source>
        <dbReference type="ARBA" id="ARBA00022741"/>
    </source>
</evidence>
<dbReference type="PANTHER" id="PTHR43707">
    <property type="entry name" value="HISTIDYL-TRNA SYNTHETASE"/>
    <property type="match status" value="1"/>
</dbReference>
<dbReference type="InterPro" id="IPR036621">
    <property type="entry name" value="Anticodon-bd_dom_sf"/>
</dbReference>
<dbReference type="Gene3D" id="3.30.930.10">
    <property type="entry name" value="Bira Bifunctional Protein, Domain 2"/>
    <property type="match status" value="1"/>
</dbReference>
<proteinExistence type="inferred from homology"/>
<comment type="similarity">
    <text evidence="1 8">Belongs to the class-II aminoacyl-tRNA synthetase family.</text>
</comment>
<evidence type="ECO:0000256" key="2">
    <source>
        <dbReference type="ARBA" id="ARBA00022598"/>
    </source>
</evidence>
<dbReference type="Gene3D" id="3.40.50.800">
    <property type="entry name" value="Anticodon-binding domain"/>
    <property type="match status" value="1"/>
</dbReference>
<dbReference type="GO" id="GO:0005524">
    <property type="term" value="F:ATP binding"/>
    <property type="evidence" value="ECO:0007669"/>
    <property type="project" value="UniProtKB-UniRule"/>
</dbReference>
<evidence type="ECO:0000256" key="5">
    <source>
        <dbReference type="ARBA" id="ARBA00022917"/>
    </source>
</evidence>
<dbReference type="InterPro" id="IPR045864">
    <property type="entry name" value="aa-tRNA-synth_II/BPL/LPL"/>
</dbReference>
<keyword evidence="5 8" id="KW-0648">Protein biosynthesis</keyword>
<dbReference type="GO" id="GO:0006427">
    <property type="term" value="P:histidyl-tRNA aminoacylation"/>
    <property type="evidence" value="ECO:0007669"/>
    <property type="project" value="UniProtKB-UniRule"/>
</dbReference>
<evidence type="ECO:0000256" key="6">
    <source>
        <dbReference type="ARBA" id="ARBA00023146"/>
    </source>
</evidence>
<dbReference type="SUPFAM" id="SSF52954">
    <property type="entry name" value="Class II aaRS ABD-related"/>
    <property type="match status" value="1"/>
</dbReference>
<evidence type="ECO:0000259" key="10">
    <source>
        <dbReference type="PROSITE" id="PS50862"/>
    </source>
</evidence>
<dbReference type="InterPro" id="IPR033656">
    <property type="entry name" value="HisRS_anticodon"/>
</dbReference>
<dbReference type="CDD" id="cd00773">
    <property type="entry name" value="HisRS-like_core"/>
    <property type="match status" value="1"/>
</dbReference>
<evidence type="ECO:0000313" key="12">
    <source>
        <dbReference type="Proteomes" id="UP000230088"/>
    </source>
</evidence>
<evidence type="ECO:0000256" key="4">
    <source>
        <dbReference type="ARBA" id="ARBA00022840"/>
    </source>
</evidence>
<dbReference type="Proteomes" id="UP000230088">
    <property type="component" value="Unassembled WGS sequence"/>
</dbReference>
<keyword evidence="6 8" id="KW-0030">Aminoacyl-tRNA synthetase</keyword>
<dbReference type="InterPro" id="IPR015807">
    <property type="entry name" value="His-tRNA-ligase"/>
</dbReference>
<dbReference type="Pfam" id="PF13393">
    <property type="entry name" value="tRNA-synt_His"/>
    <property type="match status" value="2"/>
</dbReference>
<dbReference type="InterPro" id="IPR041715">
    <property type="entry name" value="HisRS-like_core"/>
</dbReference>
<comment type="caution">
    <text evidence="11">The sequence shown here is derived from an EMBL/GenBank/DDBJ whole genome shotgun (WGS) entry which is preliminary data.</text>
</comment>
<dbReference type="PROSITE" id="PS50862">
    <property type="entry name" value="AA_TRNA_LIGASE_II"/>
    <property type="match status" value="1"/>
</dbReference>
<feature type="binding site" evidence="9">
    <location>
        <position position="260"/>
    </location>
    <ligand>
        <name>L-histidine</name>
        <dbReference type="ChEBI" id="CHEBI:57595"/>
    </ligand>
</feature>
<dbReference type="HAMAP" id="MF_00127">
    <property type="entry name" value="His_tRNA_synth"/>
    <property type="match status" value="1"/>
</dbReference>
<evidence type="ECO:0000256" key="8">
    <source>
        <dbReference type="HAMAP-Rule" id="MF_00127"/>
    </source>
</evidence>
<feature type="binding site" evidence="9">
    <location>
        <begin position="84"/>
        <end position="86"/>
    </location>
    <ligand>
        <name>L-histidine</name>
        <dbReference type="ChEBI" id="CHEBI:57595"/>
    </ligand>
</feature>
<comment type="subcellular location">
    <subcellularLocation>
        <location evidence="8">Cytoplasm</location>
    </subcellularLocation>
</comment>
<evidence type="ECO:0000256" key="1">
    <source>
        <dbReference type="ARBA" id="ARBA00008226"/>
    </source>
</evidence>
<accession>A0A2H0YLP0</accession>
<feature type="binding site" evidence="9">
    <location>
        <position position="115"/>
    </location>
    <ligand>
        <name>L-histidine</name>
        <dbReference type="ChEBI" id="CHEBI:57595"/>
    </ligand>
</feature>
<feature type="domain" description="Aminoacyl-transfer RNA synthetases class-II family profile" evidence="10">
    <location>
        <begin position="39"/>
        <end position="340"/>
    </location>
</feature>
<evidence type="ECO:0000256" key="7">
    <source>
        <dbReference type="ARBA" id="ARBA00047639"/>
    </source>
</evidence>
<dbReference type="PIRSF" id="PIRSF001549">
    <property type="entry name" value="His-tRNA_synth"/>
    <property type="match status" value="1"/>
</dbReference>
<dbReference type="SUPFAM" id="SSF55681">
    <property type="entry name" value="Class II aaRS and biotin synthetases"/>
    <property type="match status" value="1"/>
</dbReference>
<dbReference type="EC" id="6.1.1.21" evidence="8"/>
<dbReference type="GO" id="GO:0004821">
    <property type="term" value="F:histidine-tRNA ligase activity"/>
    <property type="evidence" value="ECO:0007669"/>
    <property type="project" value="UniProtKB-UniRule"/>
</dbReference>
<feature type="binding site" evidence="9">
    <location>
        <begin position="264"/>
        <end position="265"/>
    </location>
    <ligand>
        <name>L-histidine</name>
        <dbReference type="ChEBI" id="CHEBI:57595"/>
    </ligand>
</feature>
<protein>
    <recommendedName>
        <fullName evidence="8">Histidine--tRNA ligase</fullName>
        <ecNumber evidence="8">6.1.1.21</ecNumber>
    </recommendedName>
    <alternativeName>
        <fullName evidence="8">Histidyl-tRNA synthetase</fullName>
        <shortName evidence="8">HisRS</shortName>
    </alternativeName>
</protein>
<organism evidence="11 12">
    <name type="scientific">Candidatus Nealsonbacteria bacterium CG08_land_8_20_14_0_20_38_20</name>
    <dbReference type="NCBI Taxonomy" id="1974705"/>
    <lineage>
        <taxon>Bacteria</taxon>
        <taxon>Candidatus Nealsoniibacteriota</taxon>
    </lineage>
</organism>
<feature type="binding site" evidence="9">
    <location>
        <position position="133"/>
    </location>
    <ligand>
        <name>L-histidine</name>
        <dbReference type="ChEBI" id="CHEBI:57595"/>
    </ligand>
</feature>